<reference evidence="16 17" key="1">
    <citation type="submission" date="2020-02" db="EMBL/GenBank/DDBJ databases">
        <authorList>
            <person name="Li X.-J."/>
            <person name="Han X.-M."/>
        </authorList>
    </citation>
    <scope>NUCLEOTIDE SEQUENCE [LARGE SCALE GENOMIC DNA]</scope>
    <source>
        <strain evidence="16 17">CCTCC AB 2017055</strain>
    </source>
</reference>
<dbReference type="NCBIfam" id="NF004167">
    <property type="entry name" value="PRK05632.1"/>
    <property type="match status" value="1"/>
</dbReference>
<dbReference type="Gene3D" id="3.40.1390.20">
    <property type="entry name" value="HprK N-terminal domain-like"/>
    <property type="match status" value="1"/>
</dbReference>
<dbReference type="InterPro" id="IPR042112">
    <property type="entry name" value="P_AcTrfase_dom2"/>
</dbReference>
<dbReference type="GO" id="GO:0006085">
    <property type="term" value="P:acetyl-CoA biosynthetic process"/>
    <property type="evidence" value="ECO:0007669"/>
    <property type="project" value="UniProtKB-UniPathway"/>
</dbReference>
<dbReference type="UniPathway" id="UPA00340">
    <property type="reaction ID" value="UER00459"/>
</dbReference>
<evidence type="ECO:0000256" key="5">
    <source>
        <dbReference type="ARBA" id="ARBA00009786"/>
    </source>
</evidence>
<dbReference type="NCBIfam" id="NF007233">
    <property type="entry name" value="PRK09653.1"/>
    <property type="match status" value="1"/>
</dbReference>
<evidence type="ECO:0000256" key="3">
    <source>
        <dbReference type="ARBA" id="ARBA00004989"/>
    </source>
</evidence>
<evidence type="ECO:0000259" key="14">
    <source>
        <dbReference type="Pfam" id="PF01515"/>
    </source>
</evidence>
<dbReference type="SUPFAM" id="SSF75138">
    <property type="entry name" value="HprK N-terminal domain-like"/>
    <property type="match status" value="1"/>
</dbReference>
<dbReference type="EC" id="2.3.1.8" evidence="6 13"/>
<dbReference type="NCBIfam" id="TIGR00651">
    <property type="entry name" value="pta"/>
    <property type="match status" value="1"/>
</dbReference>
<dbReference type="PIRSF" id="PIRSF006107">
    <property type="entry name" value="PhpActrans_proteobac"/>
    <property type="match status" value="1"/>
</dbReference>
<comment type="subcellular location">
    <subcellularLocation>
        <location evidence="2 13">Cytoplasm</location>
    </subcellularLocation>
</comment>
<dbReference type="Gene3D" id="3.40.50.10750">
    <property type="entry name" value="Isocitrate/Isopropylmalate dehydrogenase-like"/>
    <property type="match status" value="1"/>
</dbReference>
<evidence type="ECO:0000313" key="17">
    <source>
        <dbReference type="Proteomes" id="UP000475214"/>
    </source>
</evidence>
<dbReference type="Pfam" id="PF07085">
    <property type="entry name" value="DRTGG"/>
    <property type="match status" value="1"/>
</dbReference>
<evidence type="ECO:0000256" key="10">
    <source>
        <dbReference type="ARBA" id="ARBA00023315"/>
    </source>
</evidence>
<dbReference type="FunFam" id="3.40.50.10750:FF:000001">
    <property type="entry name" value="Phosphate acetyltransferase"/>
    <property type="match status" value="1"/>
</dbReference>
<evidence type="ECO:0000256" key="12">
    <source>
        <dbReference type="ARBA" id="ARBA00049955"/>
    </source>
</evidence>
<dbReference type="InterPro" id="IPR027417">
    <property type="entry name" value="P-loop_NTPase"/>
</dbReference>
<dbReference type="EMBL" id="JAAGOA010000003">
    <property type="protein sequence ID" value="NED99695.1"/>
    <property type="molecule type" value="Genomic_DNA"/>
</dbReference>
<dbReference type="GO" id="GO:0008959">
    <property type="term" value="F:phosphate acetyltransferase activity"/>
    <property type="evidence" value="ECO:0007669"/>
    <property type="project" value="UniProtKB-EC"/>
</dbReference>
<dbReference type="Pfam" id="PF13500">
    <property type="entry name" value="AAA_26"/>
    <property type="match status" value="1"/>
</dbReference>
<dbReference type="InterPro" id="IPR016475">
    <property type="entry name" value="P-Actrans_bac"/>
</dbReference>
<name>A0A6L9S3E3_9ACTN</name>
<evidence type="ECO:0000259" key="15">
    <source>
        <dbReference type="Pfam" id="PF07085"/>
    </source>
</evidence>
<evidence type="ECO:0000256" key="13">
    <source>
        <dbReference type="PIRNR" id="PIRNR006107"/>
    </source>
</evidence>
<evidence type="ECO:0000256" key="1">
    <source>
        <dbReference type="ARBA" id="ARBA00000705"/>
    </source>
</evidence>
<comment type="domain">
    <text evidence="13">The N-terminal region seems to be important for proper quaternary structure. The C-terminal region contains the substrate-binding site.</text>
</comment>
<gene>
    <name evidence="16" type="primary">pta</name>
    <name evidence="16" type="ORF">G1H10_05900</name>
</gene>
<evidence type="ECO:0000256" key="4">
    <source>
        <dbReference type="ARBA" id="ARBA00008756"/>
    </source>
</evidence>
<proteinExistence type="inferred from homology"/>
<dbReference type="InterPro" id="IPR042113">
    <property type="entry name" value="P_AcTrfase_dom1"/>
</dbReference>
<dbReference type="InterPro" id="IPR004614">
    <property type="entry name" value="P_AcTrfase"/>
</dbReference>
<dbReference type="RefSeq" id="WP_163734042.1">
    <property type="nucleotide sequence ID" value="NZ_JAAGOA010000003.1"/>
</dbReference>
<keyword evidence="8 13" id="KW-0963">Cytoplasm</keyword>
<comment type="caution">
    <text evidence="16">The sequence shown here is derived from an EMBL/GenBank/DDBJ whole genome shotgun (WGS) entry which is preliminary data.</text>
</comment>
<organism evidence="16 17">
    <name type="scientific">Phytoactinopolyspora halotolerans</name>
    <dbReference type="NCBI Taxonomy" id="1981512"/>
    <lineage>
        <taxon>Bacteria</taxon>
        <taxon>Bacillati</taxon>
        <taxon>Actinomycetota</taxon>
        <taxon>Actinomycetes</taxon>
        <taxon>Jiangellales</taxon>
        <taxon>Jiangellaceae</taxon>
        <taxon>Phytoactinopolyspora</taxon>
    </lineage>
</organism>
<keyword evidence="10 13" id="KW-0012">Acyltransferase</keyword>
<evidence type="ECO:0000256" key="7">
    <source>
        <dbReference type="ARBA" id="ARBA00021528"/>
    </source>
</evidence>
<sequence length="686" mass="73115">MARNVYIASVTGETGKSTVALGVLTALTRRIGRVGVFRPIVRPERRPDYVLELLLEHDGTDLPYDACAGVTYDDVHADPDAALGTIIDRYHEVARQCDAVVIVGSDYTDVDNPTEFSFNARIAANLGAPALLVLNGRNRTPDNIRTAADAAIAELAANSGHLLGTMVNRVEPARLADVRDALKPLSPVYTLPEEPLLSAPTVADLVDVGGELYRGDAERLGREVRGFVVAGMTLPNVLDRLTEDAVVITPADRSDVLLGVLMAHASRTFPSLAAIVLNGGFGLPPQIVQLIDGLNVNLPIITTSGDTFATATALAAVRGRLTRDATRKVQTALTVFEQHVDDVELLGQLDVTRSDVVTPLMFEHRLVDRARGGTRHIVLPEGEEERVLRAADTVLRRGIAELTLLGDPDRIQAVATNVGVDIGAARIVNPADSEWRERFAEEYASRRAHKGVTLELAHDQVADVSYFGTMMVLLGLADGMVSGAAHTTAHTIRPAFEVIKTSSGVSTVSSVFFMCLRDRVLVYGDCAVNPDPTAEQLADIAISSAQTAEAFGVEPRVAMLSYSTGESGSGAEVDKVRAATALARQRRPDLSIEGPIQYDAAVDAGVARTKLPDSDVAGRATVFIFPDLNTGNNTYKAVQRSAGAVAIGPVLQGLRKPVNDLSRGALVRDIVNTIAITAIQAQASVF</sequence>
<feature type="domain" description="DRTGG" evidence="15">
    <location>
        <begin position="208"/>
        <end position="315"/>
    </location>
</feature>
<dbReference type="Proteomes" id="UP000475214">
    <property type="component" value="Unassembled WGS sequence"/>
</dbReference>
<comment type="similarity">
    <text evidence="5 13">In the N-terminal section; belongs to the CobB/CobQ family.</text>
</comment>
<accession>A0A6L9S3E3</accession>
<keyword evidence="9 13" id="KW-0808">Transferase</keyword>
<dbReference type="SUPFAM" id="SSF53659">
    <property type="entry name" value="Isocitrate/Isopropylmalate dehydrogenase-like"/>
    <property type="match status" value="1"/>
</dbReference>
<dbReference type="Pfam" id="PF01515">
    <property type="entry name" value="PTA_PTB"/>
    <property type="match status" value="1"/>
</dbReference>
<dbReference type="PANTHER" id="PTHR43356:SF3">
    <property type="entry name" value="PHOSPHATE ACETYLTRANSFERASE"/>
    <property type="match status" value="1"/>
</dbReference>
<comment type="function">
    <text evidence="12 13">Involved in acetate metabolism.</text>
</comment>
<keyword evidence="17" id="KW-1185">Reference proteome</keyword>
<evidence type="ECO:0000256" key="11">
    <source>
        <dbReference type="ARBA" id="ARBA00031108"/>
    </source>
</evidence>
<comment type="catalytic activity">
    <reaction evidence="1 13">
        <text>acetyl-CoA + phosphate = acetyl phosphate + CoA</text>
        <dbReference type="Rhea" id="RHEA:19521"/>
        <dbReference type="ChEBI" id="CHEBI:22191"/>
        <dbReference type="ChEBI" id="CHEBI:43474"/>
        <dbReference type="ChEBI" id="CHEBI:57287"/>
        <dbReference type="ChEBI" id="CHEBI:57288"/>
        <dbReference type="EC" id="2.3.1.8"/>
    </reaction>
</comment>
<dbReference type="InterPro" id="IPR002505">
    <property type="entry name" value="PTA_PTB"/>
</dbReference>
<dbReference type="PANTHER" id="PTHR43356">
    <property type="entry name" value="PHOSPHATE ACETYLTRANSFERASE"/>
    <property type="match status" value="1"/>
</dbReference>
<dbReference type="Gene3D" id="3.40.50.10950">
    <property type="match status" value="1"/>
</dbReference>
<feature type="domain" description="Phosphate acetyl/butaryl transferase" evidence="14">
    <location>
        <begin position="361"/>
        <end position="678"/>
    </location>
</feature>
<evidence type="ECO:0000256" key="9">
    <source>
        <dbReference type="ARBA" id="ARBA00022679"/>
    </source>
</evidence>
<evidence type="ECO:0000313" key="16">
    <source>
        <dbReference type="EMBL" id="NED99695.1"/>
    </source>
</evidence>
<dbReference type="InterPro" id="IPR028979">
    <property type="entry name" value="Ser_kin/Pase_Hpr-like_N_sf"/>
</dbReference>
<evidence type="ECO:0000256" key="8">
    <source>
        <dbReference type="ARBA" id="ARBA00022490"/>
    </source>
</evidence>
<evidence type="ECO:0000256" key="6">
    <source>
        <dbReference type="ARBA" id="ARBA00012707"/>
    </source>
</evidence>
<comment type="pathway">
    <text evidence="3 13">Metabolic intermediate biosynthesis; acetyl-CoA biosynthesis; acetyl-CoA from acetate: step 2/2.</text>
</comment>
<protein>
    <recommendedName>
        <fullName evidence="7 13">Phosphate acetyltransferase</fullName>
        <ecNumber evidence="6 13">2.3.1.8</ecNumber>
    </recommendedName>
    <alternativeName>
        <fullName evidence="11 13">Phosphotransacetylase</fullName>
    </alternativeName>
</protein>
<dbReference type="InterPro" id="IPR050500">
    <property type="entry name" value="Phos_Acetyltrans/Butyryltrans"/>
</dbReference>
<comment type="similarity">
    <text evidence="4 13">In the C-terminal section; belongs to the phosphate acetyltransferase and butyryltransferase family.</text>
</comment>
<dbReference type="GO" id="GO:0005737">
    <property type="term" value="C:cytoplasm"/>
    <property type="evidence" value="ECO:0007669"/>
    <property type="project" value="UniProtKB-SubCell"/>
</dbReference>
<dbReference type="AlphaFoldDB" id="A0A6L9S3E3"/>
<evidence type="ECO:0000256" key="2">
    <source>
        <dbReference type="ARBA" id="ARBA00004496"/>
    </source>
</evidence>
<dbReference type="Gene3D" id="3.40.50.300">
    <property type="entry name" value="P-loop containing nucleotide triphosphate hydrolases"/>
    <property type="match status" value="1"/>
</dbReference>
<dbReference type="InterPro" id="IPR010766">
    <property type="entry name" value="DRTGG"/>
</dbReference>
<dbReference type="SUPFAM" id="SSF52540">
    <property type="entry name" value="P-loop containing nucleoside triphosphate hydrolases"/>
    <property type="match status" value="1"/>
</dbReference>